<dbReference type="SUPFAM" id="SSF48452">
    <property type="entry name" value="TPR-like"/>
    <property type="match status" value="1"/>
</dbReference>
<proteinExistence type="predicted"/>
<reference evidence="2 3" key="1">
    <citation type="journal article" date="2007" name="Nature">
        <title>Evolution of genes and genomes on the Drosophila phylogeny.</title>
        <authorList>
            <consortium name="Drosophila 12 Genomes Consortium"/>
            <person name="Clark A.G."/>
            <person name="Eisen M.B."/>
            <person name="Smith D.R."/>
            <person name="Bergman C.M."/>
            <person name="Oliver B."/>
            <person name="Markow T.A."/>
            <person name="Kaufman T.C."/>
            <person name="Kellis M."/>
            <person name="Gelbart W."/>
            <person name="Iyer V.N."/>
            <person name="Pollard D.A."/>
            <person name="Sackton T.B."/>
            <person name="Larracuente A.M."/>
            <person name="Singh N.D."/>
            <person name="Abad J.P."/>
            <person name="Abt D.N."/>
            <person name="Adryan B."/>
            <person name="Aguade M."/>
            <person name="Akashi H."/>
            <person name="Anderson W.W."/>
            <person name="Aquadro C.F."/>
            <person name="Ardell D.H."/>
            <person name="Arguello R."/>
            <person name="Artieri C.G."/>
            <person name="Barbash D.A."/>
            <person name="Barker D."/>
            <person name="Barsanti P."/>
            <person name="Batterham P."/>
            <person name="Batzoglou S."/>
            <person name="Begun D."/>
            <person name="Bhutkar A."/>
            <person name="Blanco E."/>
            <person name="Bosak S.A."/>
            <person name="Bradley R.K."/>
            <person name="Brand A.D."/>
            <person name="Brent M.R."/>
            <person name="Brooks A.N."/>
            <person name="Brown R.H."/>
            <person name="Butlin R.K."/>
            <person name="Caggese C."/>
            <person name="Calvi B.R."/>
            <person name="Bernardo de Carvalho A."/>
            <person name="Caspi A."/>
            <person name="Castrezana S."/>
            <person name="Celniker S.E."/>
            <person name="Chang J.L."/>
            <person name="Chapple C."/>
            <person name="Chatterji S."/>
            <person name="Chinwalla A."/>
            <person name="Civetta A."/>
            <person name="Clifton S.W."/>
            <person name="Comeron J.M."/>
            <person name="Costello J.C."/>
            <person name="Coyne J.A."/>
            <person name="Daub J."/>
            <person name="David R.G."/>
            <person name="Delcher A.L."/>
            <person name="Delehaunty K."/>
            <person name="Do C.B."/>
            <person name="Ebling H."/>
            <person name="Edwards K."/>
            <person name="Eickbush T."/>
            <person name="Evans J.D."/>
            <person name="Filipski A."/>
            <person name="Findeiss S."/>
            <person name="Freyhult E."/>
            <person name="Fulton L."/>
            <person name="Fulton R."/>
            <person name="Garcia A.C."/>
            <person name="Gardiner A."/>
            <person name="Garfield D.A."/>
            <person name="Garvin B.E."/>
            <person name="Gibson G."/>
            <person name="Gilbert D."/>
            <person name="Gnerre S."/>
            <person name="Godfrey J."/>
            <person name="Good R."/>
            <person name="Gotea V."/>
            <person name="Gravely B."/>
            <person name="Greenberg A.J."/>
            <person name="Griffiths-Jones S."/>
            <person name="Gross S."/>
            <person name="Guigo R."/>
            <person name="Gustafson E.A."/>
            <person name="Haerty W."/>
            <person name="Hahn M.W."/>
            <person name="Halligan D.L."/>
            <person name="Halpern A.L."/>
            <person name="Halter G.M."/>
            <person name="Han M.V."/>
            <person name="Heger A."/>
            <person name="Hillier L."/>
            <person name="Hinrichs A.S."/>
            <person name="Holmes I."/>
            <person name="Hoskins R.A."/>
            <person name="Hubisz M.J."/>
            <person name="Hultmark D."/>
            <person name="Huntley M.A."/>
            <person name="Jaffe D.B."/>
            <person name="Jagadeeshan S."/>
            <person name="Jeck W.R."/>
            <person name="Johnson J."/>
            <person name="Jones C.D."/>
            <person name="Jordan W.C."/>
            <person name="Karpen G.H."/>
            <person name="Kataoka E."/>
            <person name="Keightley P.D."/>
            <person name="Kheradpour P."/>
            <person name="Kirkness E.F."/>
            <person name="Koerich L.B."/>
            <person name="Kristiansen K."/>
            <person name="Kudrna D."/>
            <person name="Kulathinal R.J."/>
            <person name="Kumar S."/>
            <person name="Kwok R."/>
            <person name="Lander E."/>
            <person name="Langley C.H."/>
            <person name="Lapoint R."/>
            <person name="Lazzaro B.P."/>
            <person name="Lee S.J."/>
            <person name="Levesque L."/>
            <person name="Li R."/>
            <person name="Lin C.F."/>
            <person name="Lin M.F."/>
            <person name="Lindblad-Toh K."/>
            <person name="Llopart A."/>
            <person name="Long M."/>
            <person name="Low L."/>
            <person name="Lozovsky E."/>
            <person name="Lu J."/>
            <person name="Luo M."/>
            <person name="Machado C.A."/>
            <person name="Makalowski W."/>
            <person name="Marzo M."/>
            <person name="Matsuda M."/>
            <person name="Matzkin L."/>
            <person name="McAllister B."/>
            <person name="McBride C.S."/>
            <person name="McKernan B."/>
            <person name="McKernan K."/>
            <person name="Mendez-Lago M."/>
            <person name="Minx P."/>
            <person name="Mollenhauer M.U."/>
            <person name="Montooth K."/>
            <person name="Mount S.M."/>
            <person name="Mu X."/>
            <person name="Myers E."/>
            <person name="Negre B."/>
            <person name="Newfeld S."/>
            <person name="Nielsen R."/>
            <person name="Noor M.A."/>
            <person name="O'Grady P."/>
            <person name="Pachter L."/>
            <person name="Papaceit M."/>
            <person name="Parisi M.J."/>
            <person name="Parisi M."/>
            <person name="Parts L."/>
            <person name="Pedersen J.S."/>
            <person name="Pesole G."/>
            <person name="Phillippy A.M."/>
            <person name="Ponting C.P."/>
            <person name="Pop M."/>
            <person name="Porcelli D."/>
            <person name="Powell J.R."/>
            <person name="Prohaska S."/>
            <person name="Pruitt K."/>
            <person name="Puig M."/>
            <person name="Quesneville H."/>
            <person name="Ram K.R."/>
            <person name="Rand D."/>
            <person name="Rasmussen M.D."/>
            <person name="Reed L.K."/>
            <person name="Reenan R."/>
            <person name="Reily A."/>
            <person name="Remington K.A."/>
            <person name="Rieger T.T."/>
            <person name="Ritchie M.G."/>
            <person name="Robin C."/>
            <person name="Rogers Y.H."/>
            <person name="Rohde C."/>
            <person name="Rozas J."/>
            <person name="Rubenfield M.J."/>
            <person name="Ruiz A."/>
            <person name="Russo S."/>
            <person name="Salzberg S.L."/>
            <person name="Sanchez-Gracia A."/>
            <person name="Saranga D.J."/>
            <person name="Sato H."/>
            <person name="Schaeffer S.W."/>
            <person name="Schatz M.C."/>
            <person name="Schlenke T."/>
            <person name="Schwartz R."/>
            <person name="Segarra C."/>
            <person name="Singh R.S."/>
            <person name="Sirot L."/>
            <person name="Sirota M."/>
            <person name="Sisneros N.B."/>
            <person name="Smith C.D."/>
            <person name="Smith T.F."/>
            <person name="Spieth J."/>
            <person name="Stage D.E."/>
            <person name="Stark A."/>
            <person name="Stephan W."/>
            <person name="Strausberg R.L."/>
            <person name="Strempel S."/>
            <person name="Sturgill D."/>
            <person name="Sutton G."/>
            <person name="Sutton G.G."/>
            <person name="Tao W."/>
            <person name="Teichmann S."/>
            <person name="Tobari Y.N."/>
            <person name="Tomimura Y."/>
            <person name="Tsolas J.M."/>
            <person name="Valente V.L."/>
            <person name="Venter E."/>
            <person name="Venter J.C."/>
            <person name="Vicario S."/>
            <person name="Vieira F.G."/>
            <person name="Vilella A.J."/>
            <person name="Villasante A."/>
            <person name="Walenz B."/>
            <person name="Wang J."/>
            <person name="Wasserman M."/>
            <person name="Watts T."/>
            <person name="Wilson D."/>
            <person name="Wilson R.K."/>
            <person name="Wing R.A."/>
            <person name="Wolfner M.F."/>
            <person name="Wong A."/>
            <person name="Wong G.K."/>
            <person name="Wu C.I."/>
            <person name="Wu G."/>
            <person name="Yamamoto D."/>
            <person name="Yang H.P."/>
            <person name="Yang S.P."/>
            <person name="Yorke J.A."/>
            <person name="Yoshida K."/>
            <person name="Zdobnov E."/>
            <person name="Zhang P."/>
            <person name="Zhang Y."/>
            <person name="Zimin A.V."/>
            <person name="Baldwin J."/>
            <person name="Abdouelleil A."/>
            <person name="Abdulkadir J."/>
            <person name="Abebe A."/>
            <person name="Abera B."/>
            <person name="Abreu J."/>
            <person name="Acer S.C."/>
            <person name="Aftuck L."/>
            <person name="Alexander A."/>
            <person name="An P."/>
            <person name="Anderson E."/>
            <person name="Anderson S."/>
            <person name="Arachi H."/>
            <person name="Azer M."/>
            <person name="Bachantsang P."/>
            <person name="Barry A."/>
            <person name="Bayul T."/>
            <person name="Berlin A."/>
            <person name="Bessette D."/>
            <person name="Bloom T."/>
            <person name="Blye J."/>
            <person name="Boguslavskiy L."/>
            <person name="Bonnet C."/>
            <person name="Boukhgalter B."/>
            <person name="Bourzgui I."/>
            <person name="Brown A."/>
            <person name="Cahill P."/>
            <person name="Channer S."/>
            <person name="Cheshatsang Y."/>
            <person name="Chuda L."/>
            <person name="Citroen M."/>
            <person name="Collymore A."/>
            <person name="Cooke P."/>
            <person name="Costello M."/>
            <person name="D'Aco K."/>
            <person name="Daza R."/>
            <person name="De Haan G."/>
            <person name="DeGray S."/>
            <person name="DeMaso C."/>
            <person name="Dhargay N."/>
            <person name="Dooley K."/>
            <person name="Dooley E."/>
            <person name="Doricent M."/>
            <person name="Dorje P."/>
            <person name="Dorjee K."/>
            <person name="Dupes A."/>
            <person name="Elong R."/>
            <person name="Falk J."/>
            <person name="Farina A."/>
            <person name="Faro S."/>
            <person name="Ferguson D."/>
            <person name="Fisher S."/>
            <person name="Foley C.D."/>
            <person name="Franke A."/>
            <person name="Friedrich D."/>
            <person name="Gadbois L."/>
            <person name="Gearin G."/>
            <person name="Gearin C.R."/>
            <person name="Giannoukos G."/>
            <person name="Goode T."/>
            <person name="Graham J."/>
            <person name="Grandbois E."/>
            <person name="Grewal S."/>
            <person name="Gyaltsen K."/>
            <person name="Hafez N."/>
            <person name="Hagos B."/>
            <person name="Hall J."/>
            <person name="Henson C."/>
            <person name="Hollinger A."/>
            <person name="Honan T."/>
            <person name="Huard M.D."/>
            <person name="Hughes L."/>
            <person name="Hurhula B."/>
            <person name="Husby M.E."/>
            <person name="Kamat A."/>
            <person name="Kanga B."/>
            <person name="Kashin S."/>
            <person name="Khazanovich D."/>
            <person name="Kisner P."/>
            <person name="Lance K."/>
            <person name="Lara M."/>
            <person name="Lee W."/>
            <person name="Lennon N."/>
            <person name="Letendre F."/>
            <person name="LeVine R."/>
            <person name="Lipovsky A."/>
            <person name="Liu X."/>
            <person name="Liu J."/>
            <person name="Liu S."/>
            <person name="Lokyitsang T."/>
            <person name="Lokyitsang Y."/>
            <person name="Lubonja R."/>
            <person name="Lui A."/>
            <person name="MacDonald P."/>
            <person name="Magnisalis V."/>
            <person name="Maru K."/>
            <person name="Matthews C."/>
            <person name="McCusker W."/>
            <person name="McDonough S."/>
            <person name="Mehta T."/>
            <person name="Meldrim J."/>
            <person name="Meneus L."/>
            <person name="Mihai O."/>
            <person name="Mihalev A."/>
            <person name="Mihova T."/>
            <person name="Mittelman R."/>
            <person name="Mlenga V."/>
            <person name="Montmayeur A."/>
            <person name="Mulrain L."/>
            <person name="Navidi A."/>
            <person name="Naylor J."/>
            <person name="Negash T."/>
            <person name="Nguyen T."/>
            <person name="Nguyen N."/>
            <person name="Nicol R."/>
            <person name="Norbu C."/>
            <person name="Norbu N."/>
            <person name="Novod N."/>
            <person name="O'Neill B."/>
            <person name="Osman S."/>
            <person name="Markiewicz E."/>
            <person name="Oyono O.L."/>
            <person name="Patti C."/>
            <person name="Phunkhang P."/>
            <person name="Pierre F."/>
            <person name="Priest M."/>
            <person name="Raghuraman S."/>
            <person name="Rege F."/>
            <person name="Reyes R."/>
            <person name="Rise C."/>
            <person name="Rogov P."/>
            <person name="Ross K."/>
            <person name="Ryan E."/>
            <person name="Settipalli S."/>
            <person name="Shea T."/>
            <person name="Sherpa N."/>
            <person name="Shi L."/>
            <person name="Shih D."/>
            <person name="Sparrow T."/>
            <person name="Spaulding J."/>
            <person name="Stalker J."/>
            <person name="Stange-Thomann N."/>
            <person name="Stavropoulos S."/>
            <person name="Stone C."/>
            <person name="Strader C."/>
            <person name="Tesfaye S."/>
            <person name="Thomson T."/>
            <person name="Thoulutsang Y."/>
            <person name="Thoulutsang D."/>
            <person name="Topham K."/>
            <person name="Topping I."/>
            <person name="Tsamla T."/>
            <person name="Vassiliev H."/>
            <person name="Vo A."/>
            <person name="Wangchuk T."/>
            <person name="Wangdi T."/>
            <person name="Weiand M."/>
            <person name="Wilkinson J."/>
            <person name="Wilson A."/>
            <person name="Yadav S."/>
            <person name="Young G."/>
            <person name="Yu Q."/>
            <person name="Zembek L."/>
            <person name="Zhong D."/>
            <person name="Zimmer A."/>
            <person name="Zwirko Z."/>
            <person name="Jaffe D.B."/>
            <person name="Alvarez P."/>
            <person name="Brockman W."/>
            <person name="Butler J."/>
            <person name="Chin C."/>
            <person name="Gnerre S."/>
            <person name="Grabherr M."/>
            <person name="Kleber M."/>
            <person name="Mauceli E."/>
            <person name="MacCallum I."/>
        </authorList>
    </citation>
    <scope>NUCLEOTIDE SEQUENCE [LARGE SCALE GENOMIC DNA]</scope>
    <source>
        <strain evidence="3">Tucson 14024-0371.13</strain>
    </source>
</reference>
<dbReference type="Gene3D" id="1.25.40.10">
    <property type="entry name" value="Tetratricopeptide repeat domain"/>
    <property type="match status" value="1"/>
</dbReference>
<dbReference type="FunCoup" id="B3M2Z4">
    <property type="interactions" value="2"/>
</dbReference>
<protein>
    <submittedName>
        <fullName evidence="2">Uncharacterized protein</fullName>
    </submittedName>
</protein>
<dbReference type="InterPro" id="IPR011990">
    <property type="entry name" value="TPR-like_helical_dom_sf"/>
</dbReference>
<feature type="repeat" description="TPR" evidence="1">
    <location>
        <begin position="106"/>
        <end position="139"/>
    </location>
</feature>
<evidence type="ECO:0000313" key="3">
    <source>
        <dbReference type="Proteomes" id="UP000007801"/>
    </source>
</evidence>
<dbReference type="PANTHER" id="PTHR46540">
    <property type="entry name" value="TETRATRICOPEPTIDE REPEAT PROTEIN 12"/>
    <property type="match status" value="1"/>
</dbReference>
<organism evidence="2 3">
    <name type="scientific">Drosophila ananassae</name>
    <name type="common">Fruit fly</name>
    <dbReference type="NCBI Taxonomy" id="7217"/>
    <lineage>
        <taxon>Eukaryota</taxon>
        <taxon>Metazoa</taxon>
        <taxon>Ecdysozoa</taxon>
        <taxon>Arthropoda</taxon>
        <taxon>Hexapoda</taxon>
        <taxon>Insecta</taxon>
        <taxon>Pterygota</taxon>
        <taxon>Neoptera</taxon>
        <taxon>Endopterygota</taxon>
        <taxon>Diptera</taxon>
        <taxon>Brachycera</taxon>
        <taxon>Muscomorpha</taxon>
        <taxon>Ephydroidea</taxon>
        <taxon>Drosophilidae</taxon>
        <taxon>Drosophila</taxon>
        <taxon>Sophophora</taxon>
    </lineage>
</organism>
<dbReference type="PROSITE" id="PS50005">
    <property type="entry name" value="TPR"/>
    <property type="match status" value="1"/>
</dbReference>
<dbReference type="SMART" id="SM00028">
    <property type="entry name" value="TPR"/>
    <property type="match status" value="2"/>
</dbReference>
<dbReference type="OMA" id="QISFMRQ"/>
<dbReference type="SMR" id="B3M2Z4"/>
<accession>B3M2Z4</accession>
<name>B3M2Z4_DROAN</name>
<dbReference type="Proteomes" id="UP000007801">
    <property type="component" value="Unassembled WGS sequence"/>
</dbReference>
<dbReference type="GO" id="GO:0070286">
    <property type="term" value="P:axonemal dynein complex assembly"/>
    <property type="evidence" value="ECO:0007669"/>
    <property type="project" value="TreeGrafter"/>
</dbReference>
<dbReference type="eggNOG" id="KOG0548">
    <property type="taxonomic scope" value="Eukaryota"/>
</dbReference>
<evidence type="ECO:0000313" key="2">
    <source>
        <dbReference type="EMBL" id="EDV43524.1"/>
    </source>
</evidence>
<dbReference type="GeneID" id="6499277"/>
<dbReference type="GO" id="GO:0007288">
    <property type="term" value="P:sperm axoneme assembly"/>
    <property type="evidence" value="ECO:0007669"/>
    <property type="project" value="TreeGrafter"/>
</dbReference>
<dbReference type="InterPro" id="IPR043195">
    <property type="entry name" value="TTC12"/>
</dbReference>
<keyword evidence="1" id="KW-0802">TPR repeat</keyword>
<dbReference type="PANTHER" id="PTHR46540:SF1">
    <property type="entry name" value="TETRATRICOPEPTIDE REPEAT PROTEIN 12"/>
    <property type="match status" value="1"/>
</dbReference>
<dbReference type="KEGG" id="dan:6499277"/>
<dbReference type="GO" id="GO:0005737">
    <property type="term" value="C:cytoplasm"/>
    <property type="evidence" value="ECO:0007669"/>
    <property type="project" value="TreeGrafter"/>
</dbReference>
<dbReference type="GO" id="GO:0005813">
    <property type="term" value="C:centrosome"/>
    <property type="evidence" value="ECO:0007669"/>
    <property type="project" value="TreeGrafter"/>
</dbReference>
<keyword evidence="3" id="KW-1185">Reference proteome</keyword>
<dbReference type="EMBL" id="CH902617">
    <property type="protein sequence ID" value="EDV43524.1"/>
    <property type="molecule type" value="Genomic_DNA"/>
</dbReference>
<dbReference type="InterPro" id="IPR019734">
    <property type="entry name" value="TPR_rpt"/>
</dbReference>
<dbReference type="PhylomeDB" id="B3M2Z4"/>
<dbReference type="STRING" id="7217.B3M2Z4"/>
<dbReference type="HOGENOM" id="CLU_081403_1_0_1"/>
<gene>
    <name evidence="2" type="primary">Dana\GF16481</name>
    <name evidence="2" type="synonym">dana_GLEANR_17750</name>
    <name evidence="2" type="ORF">GF16481</name>
</gene>
<dbReference type="AlphaFoldDB" id="B3M2Z4"/>
<dbReference type="InParanoid" id="B3M2Z4"/>
<dbReference type="OrthoDB" id="2017782at2759"/>
<sequence>MDADESFLKVRSLLMDVSKQLEDMLNANKMDTGTKGKEEKPPEVDPSRNVTDTNFLIFARDIRKKSLKPTKKNLKMSNVSQTCFMRQIDVTPEERLEARCDRERIADSFRRLGNEEYRRASYEKAIQYYSKAIQYVADSPVLYCNRALAKIKKRDFKLALFDLDFVIFKLDPIHMRAWLYRGGALLRLNNDSESQIAIANARLFNRGKKEQKYIEYFVEKLRSEF</sequence>
<evidence type="ECO:0000256" key="1">
    <source>
        <dbReference type="PROSITE-ProRule" id="PRU00339"/>
    </source>
</evidence>